<organism evidence="1">
    <name type="scientific">marine metagenome</name>
    <dbReference type="NCBI Taxonomy" id="408172"/>
    <lineage>
        <taxon>unclassified sequences</taxon>
        <taxon>metagenomes</taxon>
        <taxon>ecological metagenomes</taxon>
    </lineage>
</organism>
<proteinExistence type="predicted"/>
<dbReference type="AlphaFoldDB" id="A0A382H2N3"/>
<feature type="non-terminal residue" evidence="1">
    <location>
        <position position="1"/>
    </location>
</feature>
<dbReference type="EMBL" id="UINC01058844">
    <property type="protein sequence ID" value="SVB81576.1"/>
    <property type="molecule type" value="Genomic_DNA"/>
</dbReference>
<accession>A0A382H2N3</accession>
<feature type="non-terminal residue" evidence="1">
    <location>
        <position position="50"/>
    </location>
</feature>
<reference evidence="1" key="1">
    <citation type="submission" date="2018-05" db="EMBL/GenBank/DDBJ databases">
        <authorList>
            <person name="Lanie J.A."/>
            <person name="Ng W.-L."/>
            <person name="Kazmierczak K.M."/>
            <person name="Andrzejewski T.M."/>
            <person name="Davidsen T.M."/>
            <person name="Wayne K.J."/>
            <person name="Tettelin H."/>
            <person name="Glass J.I."/>
            <person name="Rusch D."/>
            <person name="Podicherti R."/>
            <person name="Tsui H.-C.T."/>
            <person name="Winkler M.E."/>
        </authorList>
    </citation>
    <scope>NUCLEOTIDE SEQUENCE</scope>
</reference>
<sequence length="50" mass="5261">VLVPRGRRSLCIVNPTARLSRVTLATTLVLVGIGGFTRGSGSGYGCADRW</sequence>
<gene>
    <name evidence="1" type="ORF">METZ01_LOCUS234430</name>
</gene>
<evidence type="ECO:0000313" key="1">
    <source>
        <dbReference type="EMBL" id="SVB81576.1"/>
    </source>
</evidence>
<protein>
    <submittedName>
        <fullName evidence="1">Uncharacterized protein</fullName>
    </submittedName>
</protein>
<name>A0A382H2N3_9ZZZZ</name>